<protein>
    <submittedName>
        <fullName evidence="1">Uncharacterized protein</fullName>
    </submittedName>
</protein>
<organism evidence="1">
    <name type="scientific">viral metagenome</name>
    <dbReference type="NCBI Taxonomy" id="1070528"/>
    <lineage>
        <taxon>unclassified sequences</taxon>
        <taxon>metagenomes</taxon>
        <taxon>organismal metagenomes</taxon>
    </lineage>
</organism>
<dbReference type="AlphaFoldDB" id="A0A6C0HZB1"/>
<dbReference type="EMBL" id="MN740041">
    <property type="protein sequence ID" value="QHT85497.1"/>
    <property type="molecule type" value="Genomic_DNA"/>
</dbReference>
<evidence type="ECO:0000313" key="1">
    <source>
        <dbReference type="EMBL" id="QHT85497.1"/>
    </source>
</evidence>
<reference evidence="1" key="1">
    <citation type="journal article" date="2020" name="Nature">
        <title>Giant virus diversity and host interactions through global metagenomics.</title>
        <authorList>
            <person name="Schulz F."/>
            <person name="Roux S."/>
            <person name="Paez-Espino D."/>
            <person name="Jungbluth S."/>
            <person name="Walsh D.A."/>
            <person name="Denef V.J."/>
            <person name="McMahon K.D."/>
            <person name="Konstantinidis K.T."/>
            <person name="Eloe-Fadrosh E.A."/>
            <person name="Kyrpides N.C."/>
            <person name="Woyke T."/>
        </authorList>
    </citation>
    <scope>NUCLEOTIDE SEQUENCE</scope>
    <source>
        <strain evidence="1">GVMAG-M-3300023184-17</strain>
    </source>
</reference>
<accession>A0A6C0HZB1</accession>
<sequence length="304" mass="35773">MDTKWIILIIFSLIANYMYHEYKQCEDNFSSHEHYKLVSEYFLDKGNKKKPILWIHTSTEVNARNWESFYSRNSKKLNQPYLQMTMKSIYDHCKDSFNICLINDDSFSTLLSWNILLDDLADPIKSHYRQLGLSMLLYHYGGVVVPQSFLCTQDLKPLSKECFFVTEMINRGITHDQRDYFPDVTFMGCKKNNETMKRLVDYQEELYKDKTEQSDFIGNVSLWLQRQKVTVIDGSWIGIKKVDGKPVALAEVLGTSDLELPPHYGVYLSQEEILTRPKYSWFARMSTDQILESPFYFSKKVRSV</sequence>
<name>A0A6C0HZB1_9ZZZZ</name>
<proteinExistence type="predicted"/>